<dbReference type="EC" id="1.15.1.1" evidence="1"/>
<comment type="similarity">
    <text evidence="1">Belongs to the Cu-Zn superoxide dismutase family.</text>
</comment>
<dbReference type="SMR" id="A0A3Q8HE23"/>
<dbReference type="InterPro" id="IPR024134">
    <property type="entry name" value="SOD_Cu/Zn_/chaperone"/>
</dbReference>
<keyword evidence="1" id="KW-0862">Zinc</keyword>
<gene>
    <name evidence="4" type="primary">CuZnSOD</name>
</gene>
<evidence type="ECO:0000259" key="3">
    <source>
        <dbReference type="Pfam" id="PF00080"/>
    </source>
</evidence>
<feature type="signal peptide" evidence="2">
    <location>
        <begin position="1"/>
        <end position="19"/>
    </location>
</feature>
<keyword evidence="1" id="KW-0479">Metal-binding</keyword>
<evidence type="ECO:0000256" key="1">
    <source>
        <dbReference type="RuleBase" id="RU000393"/>
    </source>
</evidence>
<dbReference type="GO" id="GO:0005507">
    <property type="term" value="F:copper ion binding"/>
    <property type="evidence" value="ECO:0007669"/>
    <property type="project" value="InterPro"/>
</dbReference>
<dbReference type="EMBL" id="MG657346">
    <property type="protein sequence ID" value="AXY94495.1"/>
    <property type="molecule type" value="Genomic_DNA"/>
</dbReference>
<dbReference type="AlphaFoldDB" id="A0A3Q8HE23"/>
<dbReference type="Gene3D" id="2.60.40.200">
    <property type="entry name" value="Superoxide dismutase, copper/zinc binding domain"/>
    <property type="match status" value="1"/>
</dbReference>
<dbReference type="EMBL" id="MG657345">
    <property type="protein sequence ID" value="AXY94494.1"/>
    <property type="molecule type" value="mRNA"/>
</dbReference>
<sequence length="237" mass="24449">MAVLPLLAFLATAASVLVAEGTCQADGCVADESPVDDDAALLQVPHGLNKSSHPYAALLDSMIYANGSREPPPVHLAALLGRPGRQVQGVILIRLPNDSSIGADFEYDISGLTANQLHGFHIHEGPTDGGCGNDDECGVPFTGGHWNPADAVHGGPIGDAPGHDGDLGNIQADASGRAQGTIYWPLDINDVLGKSFVVHADPDDLKTNPTGNAGDRIACGTITFIDALPTVAPPCLR</sequence>
<keyword evidence="1" id="KW-0560">Oxidoreductase</keyword>
<comment type="catalytic activity">
    <reaction evidence="1">
        <text>2 superoxide + 2 H(+) = H2O2 + O2</text>
        <dbReference type="Rhea" id="RHEA:20696"/>
        <dbReference type="ChEBI" id="CHEBI:15378"/>
        <dbReference type="ChEBI" id="CHEBI:15379"/>
        <dbReference type="ChEBI" id="CHEBI:16240"/>
        <dbReference type="ChEBI" id="CHEBI:18421"/>
        <dbReference type="EC" id="1.15.1.1"/>
    </reaction>
</comment>
<dbReference type="SUPFAM" id="SSF49329">
    <property type="entry name" value="Cu,Zn superoxide dismutase-like"/>
    <property type="match status" value="1"/>
</dbReference>
<dbReference type="InterPro" id="IPR036423">
    <property type="entry name" value="SOD-like_Cu/Zn_dom_sf"/>
</dbReference>
<comment type="function">
    <text evidence="1">Destroys radicals which are normally produced within the cells and which are toxic to biological systems.</text>
</comment>
<proteinExistence type="evidence at transcript level"/>
<evidence type="ECO:0000256" key="2">
    <source>
        <dbReference type="SAM" id="SignalP"/>
    </source>
</evidence>
<dbReference type="Pfam" id="PF00080">
    <property type="entry name" value="Sod_Cu"/>
    <property type="match status" value="1"/>
</dbReference>
<keyword evidence="1" id="KW-0186">Copper</keyword>
<evidence type="ECO:0000313" key="4">
    <source>
        <dbReference type="EMBL" id="AXY94495.1"/>
    </source>
</evidence>
<accession>A0A3Q8HE23</accession>
<keyword evidence="2" id="KW-0732">Signal</keyword>
<name>A0A3Q8HE23_PROMN</name>
<dbReference type="PANTHER" id="PTHR10003">
    <property type="entry name" value="SUPEROXIDE DISMUTASE CU-ZN -RELATED"/>
    <property type="match status" value="1"/>
</dbReference>
<comment type="cofactor">
    <cofactor evidence="1">
        <name>Zn(2+)</name>
        <dbReference type="ChEBI" id="CHEBI:29105"/>
    </cofactor>
    <text evidence="1">Binds 1 zinc ion per subunit.</text>
</comment>
<dbReference type="InterPro" id="IPR001424">
    <property type="entry name" value="SOD_Cu_Zn_dom"/>
</dbReference>
<protein>
    <recommendedName>
        <fullName evidence="1">Superoxide dismutase [Cu-Zn]</fullName>
        <ecNumber evidence="1">1.15.1.1</ecNumber>
    </recommendedName>
</protein>
<dbReference type="InterPro" id="IPR018152">
    <property type="entry name" value="SOD_Cu/Zn_BS"/>
</dbReference>
<organism evidence="4">
    <name type="scientific">Prorocentrum minimum</name>
    <name type="common">Dinoflagellate</name>
    <name type="synonym">Exuviaella minima</name>
    <dbReference type="NCBI Taxonomy" id="39449"/>
    <lineage>
        <taxon>Eukaryota</taxon>
        <taxon>Sar</taxon>
        <taxon>Alveolata</taxon>
        <taxon>Dinophyceae</taxon>
        <taxon>Prorocentrales</taxon>
        <taxon>Prorocentraceae</taxon>
        <taxon>Prorocentrum</taxon>
    </lineage>
</organism>
<comment type="cofactor">
    <cofactor evidence="1">
        <name>Cu cation</name>
        <dbReference type="ChEBI" id="CHEBI:23378"/>
    </cofactor>
    <text evidence="1">Binds 1 copper ion per subunit.</text>
</comment>
<dbReference type="PROSITE" id="PS00332">
    <property type="entry name" value="SOD_CU_ZN_2"/>
    <property type="match status" value="1"/>
</dbReference>
<feature type="domain" description="Superoxide dismutase copper/zinc binding" evidence="3">
    <location>
        <begin position="87"/>
        <end position="222"/>
    </location>
</feature>
<dbReference type="GO" id="GO:0004784">
    <property type="term" value="F:superoxide dismutase activity"/>
    <property type="evidence" value="ECO:0007669"/>
    <property type="project" value="UniProtKB-EC"/>
</dbReference>
<feature type="chain" id="PRO_5033391202" description="Superoxide dismutase [Cu-Zn]" evidence="2">
    <location>
        <begin position="20"/>
        <end position="237"/>
    </location>
</feature>
<reference evidence="4" key="1">
    <citation type="submission" date="2017-12" db="EMBL/GenBank/DDBJ databases">
        <title>PmCuZnSOD, a novel copper-zinc superoxide dismutase gene from the marine dinoflagellate Prorocentrum minimum: molecular characterization and its response to copper stress.</title>
        <authorList>
            <person name="Wang H."/>
            <person name="Abassi S."/>
            <person name="Ki J.-S."/>
        </authorList>
    </citation>
    <scope>NUCLEOTIDE SEQUENCE</scope>
    <source>
        <strain evidence="4">D-127</strain>
    </source>
</reference>